<gene>
    <name evidence="1" type="ORF">LMG29739_04050</name>
</gene>
<evidence type="ECO:0000313" key="2">
    <source>
        <dbReference type="Proteomes" id="UP000494329"/>
    </source>
</evidence>
<name>A0A6J5E9Z4_9BURK</name>
<dbReference type="EMBL" id="CADIKF010000033">
    <property type="protein sequence ID" value="CAB3763173.1"/>
    <property type="molecule type" value="Genomic_DNA"/>
</dbReference>
<accession>A0A6J5E9Z4</accession>
<sequence length="67" mass="7243">MFSNSDGSVRRPVVVTANDCSTAPPVGDCPRRPTAYCWFWLATAVCTSDAVMPSCAMRSGRSQMRIA</sequence>
<dbReference type="Proteomes" id="UP000494329">
    <property type="component" value="Unassembled WGS sequence"/>
</dbReference>
<protein>
    <submittedName>
        <fullName evidence="1">Uncharacterized protein</fullName>
    </submittedName>
</protein>
<evidence type="ECO:0000313" key="1">
    <source>
        <dbReference type="EMBL" id="CAB3763173.1"/>
    </source>
</evidence>
<organism evidence="1 2">
    <name type="scientific">Paraburkholderia solisilvae</name>
    <dbReference type="NCBI Taxonomy" id="624376"/>
    <lineage>
        <taxon>Bacteria</taxon>
        <taxon>Pseudomonadati</taxon>
        <taxon>Pseudomonadota</taxon>
        <taxon>Betaproteobacteria</taxon>
        <taxon>Burkholderiales</taxon>
        <taxon>Burkholderiaceae</taxon>
        <taxon>Paraburkholderia</taxon>
    </lineage>
</organism>
<reference evidence="1 2" key="1">
    <citation type="submission" date="2020-04" db="EMBL/GenBank/DDBJ databases">
        <authorList>
            <person name="De Canck E."/>
        </authorList>
    </citation>
    <scope>NUCLEOTIDE SEQUENCE [LARGE SCALE GENOMIC DNA]</scope>
    <source>
        <strain evidence="1 2">LMG 29739</strain>
    </source>
</reference>
<dbReference type="AlphaFoldDB" id="A0A6J5E9Z4"/>
<keyword evidence="2" id="KW-1185">Reference proteome</keyword>
<proteinExistence type="predicted"/>